<dbReference type="GO" id="GO:0140662">
    <property type="term" value="F:ATP-dependent protein folding chaperone"/>
    <property type="evidence" value="ECO:0007669"/>
    <property type="project" value="InterPro"/>
</dbReference>
<protein>
    <recommendedName>
        <fullName evidence="5">Actin-like ATPase domain-containing protein</fullName>
    </recommendedName>
</protein>
<gene>
    <name evidence="3" type="ORF">PHYBLDRAFT_187705</name>
</gene>
<dbReference type="Pfam" id="PF00012">
    <property type="entry name" value="HSP70"/>
    <property type="match status" value="1"/>
</dbReference>
<dbReference type="RefSeq" id="XP_018289230.1">
    <property type="nucleotide sequence ID" value="XM_018439414.1"/>
</dbReference>
<evidence type="ECO:0000313" key="4">
    <source>
        <dbReference type="Proteomes" id="UP000077315"/>
    </source>
</evidence>
<evidence type="ECO:0008006" key="5">
    <source>
        <dbReference type="Google" id="ProtNLM"/>
    </source>
</evidence>
<dbReference type="PANTHER" id="PTHR14187">
    <property type="entry name" value="ALPHA KINASE/ELONGATION FACTOR 2 KINASE"/>
    <property type="match status" value="1"/>
</dbReference>
<evidence type="ECO:0000313" key="3">
    <source>
        <dbReference type="EMBL" id="OAD71190.1"/>
    </source>
</evidence>
<evidence type="ECO:0000256" key="2">
    <source>
        <dbReference type="ARBA" id="ARBA00022840"/>
    </source>
</evidence>
<dbReference type="PANTHER" id="PTHR14187:SF5">
    <property type="entry name" value="HEAT SHOCK 70 KDA PROTEIN 12A"/>
    <property type="match status" value="1"/>
</dbReference>
<keyword evidence="1" id="KW-0547">Nucleotide-binding</keyword>
<sequence>MLSYLTSGKNNSNNTSEYDFLIAIDFGTTCSGFDVVNLNEPIPKIANPNDVFNKVKCCKRAWRSKCMESEMLYSPHRRALVKYGKEADEYRRKYPSYGYDYVSKVKLLLDKTIQNECRPSIPSDMTPLTIIADFLEKIYKYIKKDIYKVYPKYYTSKYRYCLTVPTMWTDESRDLMRKAAVKAGLISEHDEPDRLFIVDEAVAAALYAERNTSGPKLTDGQSYMICDAGGGTVDIAVFEKNVLSEKTCYKEITIGTGRSCGSTFLDGRFKALMEDNLYRYPEYSEEDIEPALYKFTNNIKKRLSDPVSKFEPETREMRNDKHNGPTFAGEFSYDEIREEVFDPVVREVLEIIEKQFSQLGERRLDVMFITGGFGSSPYLQHRIKETFKDRVKHFEVVRFGTLAVMEGALLYGIDRNIVTQHASRRTYGIMLCTPSQAFSNPGPSKCKFDVCITKGDPILKDKWISKELNLENNQYSTMSVFAYDGDDPIPEYPTEEEVNPVAIYNIGFKFGDGESGLNKNLEIKMRFGLDRVEVKAAVAAKAFRYKTLLDVSGEITELPFLNPEPVIVDTSSDFLY</sequence>
<organism evidence="3 4">
    <name type="scientific">Phycomyces blakesleeanus (strain ATCC 8743b / DSM 1359 / FGSC 10004 / NBRC 33097 / NRRL 1555)</name>
    <dbReference type="NCBI Taxonomy" id="763407"/>
    <lineage>
        <taxon>Eukaryota</taxon>
        <taxon>Fungi</taxon>
        <taxon>Fungi incertae sedis</taxon>
        <taxon>Mucoromycota</taxon>
        <taxon>Mucoromycotina</taxon>
        <taxon>Mucoromycetes</taxon>
        <taxon>Mucorales</taxon>
        <taxon>Phycomycetaceae</taxon>
        <taxon>Phycomyces</taxon>
    </lineage>
</organism>
<dbReference type="InterPro" id="IPR043129">
    <property type="entry name" value="ATPase_NBD"/>
</dbReference>
<name>A0A163DH25_PHYB8</name>
<dbReference type="Gene3D" id="3.30.420.40">
    <property type="match status" value="2"/>
</dbReference>
<dbReference type="Proteomes" id="UP000077315">
    <property type="component" value="Unassembled WGS sequence"/>
</dbReference>
<dbReference type="GeneID" id="29000320"/>
<evidence type="ECO:0000256" key="1">
    <source>
        <dbReference type="ARBA" id="ARBA00022741"/>
    </source>
</evidence>
<dbReference type="OrthoDB" id="2963168at2759"/>
<dbReference type="SUPFAM" id="SSF53067">
    <property type="entry name" value="Actin-like ATPase domain"/>
    <property type="match status" value="2"/>
</dbReference>
<accession>A0A163DH25</accession>
<dbReference type="VEuPathDB" id="FungiDB:PHYBLDRAFT_187705"/>
<dbReference type="AlphaFoldDB" id="A0A163DH25"/>
<dbReference type="EMBL" id="KV440986">
    <property type="protein sequence ID" value="OAD71190.1"/>
    <property type="molecule type" value="Genomic_DNA"/>
</dbReference>
<dbReference type="InterPro" id="IPR013126">
    <property type="entry name" value="Hsp_70_fam"/>
</dbReference>
<keyword evidence="2" id="KW-0067">ATP-binding</keyword>
<dbReference type="STRING" id="763407.A0A163DH25"/>
<reference evidence="4" key="1">
    <citation type="submission" date="2015-06" db="EMBL/GenBank/DDBJ databases">
        <title>Expansion of signal transduction pathways in fungi by whole-genome duplication.</title>
        <authorList>
            <consortium name="DOE Joint Genome Institute"/>
            <person name="Corrochano L.M."/>
            <person name="Kuo A."/>
            <person name="Marcet-Houben M."/>
            <person name="Polaino S."/>
            <person name="Salamov A."/>
            <person name="Villalobos J.M."/>
            <person name="Alvarez M.I."/>
            <person name="Avalos J."/>
            <person name="Benito E.P."/>
            <person name="Benoit I."/>
            <person name="Burger G."/>
            <person name="Camino L.P."/>
            <person name="Canovas D."/>
            <person name="Cerda-Olmedo E."/>
            <person name="Cheng J.-F."/>
            <person name="Dominguez A."/>
            <person name="Elias M."/>
            <person name="Eslava A.P."/>
            <person name="Glaser F."/>
            <person name="Grimwood J."/>
            <person name="Gutierrez G."/>
            <person name="Heitman J."/>
            <person name="Henrissat B."/>
            <person name="Iturriaga E.A."/>
            <person name="Lang B.F."/>
            <person name="Lavin J.L."/>
            <person name="Lee S."/>
            <person name="Li W."/>
            <person name="Lindquist E."/>
            <person name="Lopez-Garcia S."/>
            <person name="Luque E.M."/>
            <person name="Marcos A.T."/>
            <person name="Martin J."/>
            <person name="McCluskey K."/>
            <person name="Medina H.R."/>
            <person name="Miralles-Duran A."/>
            <person name="Miyazaki A."/>
            <person name="Munoz-Torres E."/>
            <person name="Oguiza J.A."/>
            <person name="Ohm R."/>
            <person name="Olmedo M."/>
            <person name="Orejas M."/>
            <person name="Ortiz-Castellanos L."/>
            <person name="Pisabarro A.G."/>
            <person name="Rodriguez-Romero J."/>
            <person name="Ruiz-Herrera J."/>
            <person name="Ruiz-Vazquez R."/>
            <person name="Sanz C."/>
            <person name="Schackwitz W."/>
            <person name="Schmutz J."/>
            <person name="Shahriari M."/>
            <person name="Shelest E."/>
            <person name="Silva-Franco F."/>
            <person name="Soanes D."/>
            <person name="Syed K."/>
            <person name="Tagua V.G."/>
            <person name="Talbot N.J."/>
            <person name="Thon M."/>
            <person name="De vries R.P."/>
            <person name="Wiebenga A."/>
            <person name="Yadav J.S."/>
            <person name="Braun E.L."/>
            <person name="Baker S."/>
            <person name="Garre V."/>
            <person name="Horwitz B."/>
            <person name="Torres-Martinez S."/>
            <person name="Idnurm A."/>
            <person name="Herrera-Estrella A."/>
            <person name="Gabaldon T."/>
            <person name="Grigoriev I.V."/>
        </authorList>
    </citation>
    <scope>NUCLEOTIDE SEQUENCE [LARGE SCALE GENOMIC DNA]</scope>
    <source>
        <strain evidence="4">NRRL 1555(-)</strain>
    </source>
</reference>
<dbReference type="InParanoid" id="A0A163DH25"/>
<dbReference type="GO" id="GO:0005524">
    <property type="term" value="F:ATP binding"/>
    <property type="evidence" value="ECO:0007669"/>
    <property type="project" value="UniProtKB-KW"/>
</dbReference>
<keyword evidence="4" id="KW-1185">Reference proteome</keyword>
<proteinExistence type="predicted"/>